<evidence type="ECO:0000256" key="4">
    <source>
        <dbReference type="ARBA" id="ARBA00022679"/>
    </source>
</evidence>
<accession>A0AAE1IT19</accession>
<dbReference type="GO" id="GO:0030170">
    <property type="term" value="F:pyridoxal phosphate binding"/>
    <property type="evidence" value="ECO:0007669"/>
    <property type="project" value="InterPro"/>
</dbReference>
<evidence type="ECO:0000313" key="10">
    <source>
        <dbReference type="Proteomes" id="UP001293593"/>
    </source>
</evidence>
<evidence type="ECO:0000256" key="1">
    <source>
        <dbReference type="ARBA" id="ARBA00001933"/>
    </source>
</evidence>
<protein>
    <recommendedName>
        <fullName evidence="8">Aminotransferase class I/classII large domain-containing protein</fullName>
    </recommendedName>
</protein>
<comment type="similarity">
    <text evidence="7">Belongs to the class-I pyridoxal-phosphate-dependent aminotransferase family. Alanine aminotransferase subfamily.</text>
</comment>
<dbReference type="Gene3D" id="3.40.640.10">
    <property type="entry name" value="Type I PLP-dependent aspartate aminotransferase-like (Major domain)"/>
    <property type="match status" value="1"/>
</dbReference>
<dbReference type="EMBL" id="JAWXYG010000013">
    <property type="protein sequence ID" value="KAK4256428.1"/>
    <property type="molecule type" value="Genomic_DNA"/>
</dbReference>
<dbReference type="PANTHER" id="PTHR11751:SF29">
    <property type="entry name" value="ALANINE TRANSAMINASE"/>
    <property type="match status" value="1"/>
</dbReference>
<keyword evidence="4" id="KW-0808">Transferase</keyword>
<evidence type="ECO:0000259" key="8">
    <source>
        <dbReference type="Pfam" id="PF00155"/>
    </source>
</evidence>
<dbReference type="GO" id="GO:0004021">
    <property type="term" value="F:L-alanine:2-oxoglutarate aminotransferase activity"/>
    <property type="evidence" value="ECO:0007669"/>
    <property type="project" value="TreeGrafter"/>
</dbReference>
<dbReference type="Pfam" id="PF00155">
    <property type="entry name" value="Aminotran_1_2"/>
    <property type="match status" value="1"/>
</dbReference>
<dbReference type="SUPFAM" id="SSF53383">
    <property type="entry name" value="PLP-dependent transferases"/>
    <property type="match status" value="1"/>
</dbReference>
<evidence type="ECO:0000256" key="6">
    <source>
        <dbReference type="ARBA" id="ARBA00025709"/>
    </source>
</evidence>
<feature type="domain" description="Aminotransferase class I/classII large" evidence="8">
    <location>
        <begin position="8"/>
        <end position="98"/>
    </location>
</feature>
<proteinExistence type="inferred from homology"/>
<evidence type="ECO:0000256" key="2">
    <source>
        <dbReference type="ARBA" id="ARBA00011738"/>
    </source>
</evidence>
<evidence type="ECO:0000256" key="5">
    <source>
        <dbReference type="ARBA" id="ARBA00022898"/>
    </source>
</evidence>
<dbReference type="InterPro" id="IPR015421">
    <property type="entry name" value="PyrdxlP-dep_Trfase_major"/>
</dbReference>
<comment type="caution">
    <text evidence="9">The sequence shown here is derived from an EMBL/GenBank/DDBJ whole genome shotgun (WGS) entry which is preliminary data.</text>
</comment>
<comment type="pathway">
    <text evidence="6">Photosynthesis; C4 acid pathway.</text>
</comment>
<comment type="subunit">
    <text evidence="2">Homodimer.</text>
</comment>
<dbReference type="AlphaFoldDB" id="A0AAE1IT19"/>
<sequence length="106" mass="11920">MMVQLLSRSEKDGYFVPHPSVPLYSASIALHGGTLVPYYLNEATDWGLEIPELKNQLEIAKSKGINVRALAVINPGNPTGQVLSEENQRDIVKFCKTKVWFSWSMR</sequence>
<dbReference type="InterPro" id="IPR004839">
    <property type="entry name" value="Aminotransferase_I/II_large"/>
</dbReference>
<dbReference type="InterPro" id="IPR015424">
    <property type="entry name" value="PyrdxlP-dep_Trfase"/>
</dbReference>
<dbReference type="PANTHER" id="PTHR11751">
    <property type="entry name" value="ALANINE AMINOTRANSFERASE"/>
    <property type="match status" value="1"/>
</dbReference>
<comment type="cofactor">
    <cofactor evidence="1">
        <name>pyridoxal 5'-phosphate</name>
        <dbReference type="ChEBI" id="CHEBI:597326"/>
    </cofactor>
</comment>
<organism evidence="9 10">
    <name type="scientific">Acacia crassicarpa</name>
    <name type="common">northern wattle</name>
    <dbReference type="NCBI Taxonomy" id="499986"/>
    <lineage>
        <taxon>Eukaryota</taxon>
        <taxon>Viridiplantae</taxon>
        <taxon>Streptophyta</taxon>
        <taxon>Embryophyta</taxon>
        <taxon>Tracheophyta</taxon>
        <taxon>Spermatophyta</taxon>
        <taxon>Magnoliopsida</taxon>
        <taxon>eudicotyledons</taxon>
        <taxon>Gunneridae</taxon>
        <taxon>Pentapetalae</taxon>
        <taxon>rosids</taxon>
        <taxon>fabids</taxon>
        <taxon>Fabales</taxon>
        <taxon>Fabaceae</taxon>
        <taxon>Caesalpinioideae</taxon>
        <taxon>mimosoid clade</taxon>
        <taxon>Acacieae</taxon>
        <taxon>Acacia</taxon>
    </lineage>
</organism>
<dbReference type="InterPro" id="IPR045088">
    <property type="entry name" value="ALAT1/2-like"/>
</dbReference>
<evidence type="ECO:0000313" key="9">
    <source>
        <dbReference type="EMBL" id="KAK4256428.1"/>
    </source>
</evidence>
<keyword evidence="5" id="KW-0663">Pyridoxal phosphate</keyword>
<dbReference type="Proteomes" id="UP001293593">
    <property type="component" value="Unassembled WGS sequence"/>
</dbReference>
<gene>
    <name evidence="9" type="ORF">QN277_009295</name>
</gene>
<keyword evidence="10" id="KW-1185">Reference proteome</keyword>
<keyword evidence="3" id="KW-0032">Aminotransferase</keyword>
<evidence type="ECO:0000256" key="3">
    <source>
        <dbReference type="ARBA" id="ARBA00022576"/>
    </source>
</evidence>
<reference evidence="9" key="1">
    <citation type="submission" date="2023-10" db="EMBL/GenBank/DDBJ databases">
        <title>Chromosome-level genome of the transformable northern wattle, Acacia crassicarpa.</title>
        <authorList>
            <person name="Massaro I."/>
            <person name="Sinha N.R."/>
            <person name="Poethig S."/>
            <person name="Leichty A.R."/>
        </authorList>
    </citation>
    <scope>NUCLEOTIDE SEQUENCE</scope>
    <source>
        <strain evidence="9">Acra3RX</strain>
        <tissue evidence="9">Leaf</tissue>
    </source>
</reference>
<name>A0AAE1IT19_9FABA</name>
<evidence type="ECO:0000256" key="7">
    <source>
        <dbReference type="ARBA" id="ARBA00025785"/>
    </source>
</evidence>